<protein>
    <submittedName>
        <fullName evidence="3">Uncharacterized protein</fullName>
    </submittedName>
</protein>
<dbReference type="EMBL" id="LR797505">
    <property type="protein sequence ID" value="CAB4221784.1"/>
    <property type="molecule type" value="Genomic_DNA"/>
</dbReference>
<dbReference type="EMBL" id="LR797152">
    <property type="protein sequence ID" value="CAB4190004.1"/>
    <property type="molecule type" value="Genomic_DNA"/>
</dbReference>
<gene>
    <name evidence="2" type="ORF">UFOVP1045_71</name>
    <name evidence="3" type="ORF">UFOVP1194_25</name>
    <name evidence="4" type="ORF">UFOVP1641_21</name>
    <name evidence="1" type="ORF">UFOVP466_24</name>
</gene>
<dbReference type="EMBL" id="LR796996">
    <property type="protein sequence ID" value="CAB4180653.1"/>
    <property type="molecule type" value="Genomic_DNA"/>
</dbReference>
<name>A0A6J5REH4_9CAUD</name>
<proteinExistence type="predicted"/>
<accession>A0A6J5REH4</accession>
<reference evidence="3" key="1">
    <citation type="submission" date="2020-05" db="EMBL/GenBank/DDBJ databases">
        <authorList>
            <person name="Chiriac C."/>
            <person name="Salcher M."/>
            <person name="Ghai R."/>
            <person name="Kavagutti S V."/>
        </authorList>
    </citation>
    <scope>NUCLEOTIDE SEQUENCE</scope>
</reference>
<evidence type="ECO:0000313" key="2">
    <source>
        <dbReference type="EMBL" id="CAB4180653.1"/>
    </source>
</evidence>
<dbReference type="EMBL" id="LR796439">
    <property type="protein sequence ID" value="CAB4144168.1"/>
    <property type="molecule type" value="Genomic_DNA"/>
</dbReference>
<sequence length="97" mass="10539">MATTEIYGVAVVVGAGSVIEPDGWQISQRLEESSWDAAEFRIPTGHAFGVTSLAVNVTVTGRTWVSRCGDLWTRVKIEFVGDGEPSVMHKGWMLKTA</sequence>
<organism evidence="3">
    <name type="scientific">uncultured Caudovirales phage</name>
    <dbReference type="NCBI Taxonomy" id="2100421"/>
    <lineage>
        <taxon>Viruses</taxon>
        <taxon>Duplodnaviria</taxon>
        <taxon>Heunggongvirae</taxon>
        <taxon>Uroviricota</taxon>
        <taxon>Caudoviricetes</taxon>
        <taxon>Peduoviridae</taxon>
        <taxon>Maltschvirus</taxon>
        <taxon>Maltschvirus maltsch</taxon>
    </lineage>
</organism>
<evidence type="ECO:0000313" key="4">
    <source>
        <dbReference type="EMBL" id="CAB4221784.1"/>
    </source>
</evidence>
<evidence type="ECO:0000313" key="3">
    <source>
        <dbReference type="EMBL" id="CAB4190004.1"/>
    </source>
</evidence>
<evidence type="ECO:0000313" key="1">
    <source>
        <dbReference type="EMBL" id="CAB4144168.1"/>
    </source>
</evidence>